<evidence type="ECO:0000313" key="3">
    <source>
        <dbReference type="Proteomes" id="UP001597460"/>
    </source>
</evidence>
<proteinExistence type="predicted"/>
<feature type="region of interest" description="Disordered" evidence="1">
    <location>
        <begin position="1"/>
        <end position="23"/>
    </location>
</feature>
<dbReference type="EMBL" id="JBHULI010000025">
    <property type="protein sequence ID" value="MFD2532983.1"/>
    <property type="molecule type" value="Genomic_DNA"/>
</dbReference>
<comment type="caution">
    <text evidence="2">The sequence shown here is derived from an EMBL/GenBank/DDBJ whole genome shotgun (WGS) entry which is preliminary data.</text>
</comment>
<dbReference type="Proteomes" id="UP001597460">
    <property type="component" value="Unassembled WGS sequence"/>
</dbReference>
<name>A0ABW5JJP5_9BACT</name>
<sequence>MSKKKTISAKSLNRAMKSSNQRAIRTNKALGLDTVYVKGKSIIREHADGGKSTIQKLNGSSLKSRTIKGPLKIG</sequence>
<feature type="compositionally biased region" description="Polar residues" evidence="1">
    <location>
        <begin position="8"/>
        <end position="23"/>
    </location>
</feature>
<protein>
    <submittedName>
        <fullName evidence="2">Uncharacterized protein</fullName>
    </submittedName>
</protein>
<evidence type="ECO:0000313" key="2">
    <source>
        <dbReference type="EMBL" id="MFD2532983.1"/>
    </source>
</evidence>
<reference evidence="3" key="1">
    <citation type="journal article" date="2019" name="Int. J. Syst. Evol. Microbiol.">
        <title>The Global Catalogue of Microorganisms (GCM) 10K type strain sequencing project: providing services to taxonomists for standard genome sequencing and annotation.</title>
        <authorList>
            <consortium name="The Broad Institute Genomics Platform"/>
            <consortium name="The Broad Institute Genome Sequencing Center for Infectious Disease"/>
            <person name="Wu L."/>
            <person name="Ma J."/>
        </authorList>
    </citation>
    <scope>NUCLEOTIDE SEQUENCE [LARGE SCALE GENOMIC DNA]</scope>
    <source>
        <strain evidence="3">KCTC 52042</strain>
    </source>
</reference>
<gene>
    <name evidence="2" type="ORF">ACFSVN_11035</name>
</gene>
<keyword evidence="3" id="KW-1185">Reference proteome</keyword>
<dbReference type="RefSeq" id="WP_390302451.1">
    <property type="nucleotide sequence ID" value="NZ_JBHULI010000025.1"/>
</dbReference>
<evidence type="ECO:0000256" key="1">
    <source>
        <dbReference type="SAM" id="MobiDB-lite"/>
    </source>
</evidence>
<accession>A0ABW5JJP5</accession>
<organism evidence="2 3">
    <name type="scientific">Gracilimonas halophila</name>
    <dbReference type="NCBI Taxonomy" id="1834464"/>
    <lineage>
        <taxon>Bacteria</taxon>
        <taxon>Pseudomonadati</taxon>
        <taxon>Balneolota</taxon>
        <taxon>Balneolia</taxon>
        <taxon>Balneolales</taxon>
        <taxon>Balneolaceae</taxon>
        <taxon>Gracilimonas</taxon>
    </lineage>
</organism>